<sequence>MGRHLAAGALAGAAGTTVLNAIGYLDMAVRGRPASEIPERAVDVIADRLHADLGEGETAHNRQQGLGLMLGVLLLPGASPERTRARAADPAWVAVLANTARTQAVRVPSLGITAVNFWNDGTTGGLTASAPCAVLVRERGDGTAALTVSDPRCDLDELTLTWDRPVAGVLDRHPLLDGAATGARLALRFGRLADLDGGSVTVTVRLVDRV</sequence>
<protein>
    <submittedName>
        <fullName evidence="2">Polysaccharide lyase beta-sandwich domain-containing protein</fullName>
    </submittedName>
</protein>
<dbReference type="Gene3D" id="2.60.220.10">
    <property type="entry name" value="Polysaccharide lyase family 8-like, C-terminal"/>
    <property type="match status" value="1"/>
</dbReference>
<keyword evidence="2" id="KW-0456">Lyase</keyword>
<feature type="domain" description="Polysaccharide lyase family 8 C-terminal" evidence="1">
    <location>
        <begin position="95"/>
        <end position="158"/>
    </location>
</feature>
<gene>
    <name evidence="2" type="ORF">ACFY05_03915</name>
</gene>
<dbReference type="Proteomes" id="UP001602119">
    <property type="component" value="Unassembled WGS sequence"/>
</dbReference>
<evidence type="ECO:0000313" key="2">
    <source>
        <dbReference type="EMBL" id="MFF4771982.1"/>
    </source>
</evidence>
<comment type="caution">
    <text evidence="2">The sequence shown here is derived from an EMBL/GenBank/DDBJ whole genome shotgun (WGS) entry which is preliminary data.</text>
</comment>
<reference evidence="2 3" key="1">
    <citation type="submission" date="2024-10" db="EMBL/GenBank/DDBJ databases">
        <title>The Natural Products Discovery Center: Release of the First 8490 Sequenced Strains for Exploring Actinobacteria Biosynthetic Diversity.</title>
        <authorList>
            <person name="Kalkreuter E."/>
            <person name="Kautsar S.A."/>
            <person name="Yang D."/>
            <person name="Bader C.D."/>
            <person name="Teijaro C.N."/>
            <person name="Fluegel L."/>
            <person name="Davis C.M."/>
            <person name="Simpson J.R."/>
            <person name="Lauterbach L."/>
            <person name="Steele A.D."/>
            <person name="Gui C."/>
            <person name="Meng S."/>
            <person name="Li G."/>
            <person name="Viehrig K."/>
            <person name="Ye F."/>
            <person name="Su P."/>
            <person name="Kiefer A.F."/>
            <person name="Nichols A."/>
            <person name="Cepeda A.J."/>
            <person name="Yan W."/>
            <person name="Fan B."/>
            <person name="Jiang Y."/>
            <person name="Adhikari A."/>
            <person name="Zheng C.-J."/>
            <person name="Schuster L."/>
            <person name="Cowan T.M."/>
            <person name="Smanski M.J."/>
            <person name="Chevrette M.G."/>
            <person name="De Carvalho L.P.S."/>
            <person name="Shen B."/>
        </authorList>
    </citation>
    <scope>NUCLEOTIDE SEQUENCE [LARGE SCALE GENOMIC DNA]</scope>
    <source>
        <strain evidence="2 3">NPDC001281</strain>
    </source>
</reference>
<dbReference type="InterPro" id="IPR004103">
    <property type="entry name" value="Lyase_8_C"/>
</dbReference>
<organism evidence="2 3">
    <name type="scientific">Microtetraspora fusca</name>
    <dbReference type="NCBI Taxonomy" id="1997"/>
    <lineage>
        <taxon>Bacteria</taxon>
        <taxon>Bacillati</taxon>
        <taxon>Actinomycetota</taxon>
        <taxon>Actinomycetes</taxon>
        <taxon>Streptosporangiales</taxon>
        <taxon>Streptosporangiaceae</taxon>
        <taxon>Microtetraspora</taxon>
    </lineage>
</organism>
<proteinExistence type="predicted"/>
<dbReference type="SUPFAM" id="SSF49863">
    <property type="entry name" value="Hyaluronate lyase-like, C-terminal domain"/>
    <property type="match status" value="1"/>
</dbReference>
<accession>A0ABW6V1Q9</accession>
<dbReference type="GO" id="GO:0016829">
    <property type="term" value="F:lyase activity"/>
    <property type="evidence" value="ECO:0007669"/>
    <property type="project" value="UniProtKB-KW"/>
</dbReference>
<evidence type="ECO:0000259" key="1">
    <source>
        <dbReference type="Pfam" id="PF02884"/>
    </source>
</evidence>
<evidence type="ECO:0000313" key="3">
    <source>
        <dbReference type="Proteomes" id="UP001602119"/>
    </source>
</evidence>
<dbReference type="RefSeq" id="WP_387340539.1">
    <property type="nucleotide sequence ID" value="NZ_JBIAXI010000002.1"/>
</dbReference>
<name>A0ABW6V1Q9_MICFU</name>
<dbReference type="InterPro" id="IPR011071">
    <property type="entry name" value="Lyase_8-like_C"/>
</dbReference>
<keyword evidence="3" id="KW-1185">Reference proteome</keyword>
<dbReference type="EMBL" id="JBIAXI010000002">
    <property type="protein sequence ID" value="MFF4771982.1"/>
    <property type="molecule type" value="Genomic_DNA"/>
</dbReference>
<dbReference type="Pfam" id="PF02884">
    <property type="entry name" value="Lyase_8_C"/>
    <property type="match status" value="1"/>
</dbReference>